<sequence length="76" mass="8891">MVSIPRRPIDYRAVVRRTFAACPSYVRTVGARVPFGYNDAFTRRHARADHRRAAASFIDRPPVRFLLRLNFSRERS</sequence>
<dbReference type="AlphaFoldDB" id="R4WXQ1"/>
<dbReference type="STRING" id="758793.BRPE64_ACDS21070"/>
<proteinExistence type="predicted"/>
<dbReference type="PATRIC" id="fig|758793.3.peg.2111"/>
<reference evidence="1 2" key="1">
    <citation type="journal article" date="2013" name="Genome Announc.">
        <title>Complete Genome Sequence of Burkholderia sp. Strain RPE64, Bacterial Symbiont of the Bean Bug Riptortus pedestris.</title>
        <authorList>
            <person name="Shibata T.F."/>
            <person name="Maeda T."/>
            <person name="Nikoh N."/>
            <person name="Yamaguchi K."/>
            <person name="Oshima K."/>
            <person name="Hattori M."/>
            <person name="Nishiyama T."/>
            <person name="Hasebe M."/>
            <person name="Fukatsu T."/>
            <person name="Kikuchi Y."/>
            <person name="Shigenobu S."/>
        </authorList>
    </citation>
    <scope>NUCLEOTIDE SEQUENCE [LARGE SCALE GENOMIC DNA]</scope>
</reference>
<dbReference type="KEGG" id="buo:BRPE64_ACDS21070"/>
<evidence type="ECO:0000313" key="2">
    <source>
        <dbReference type="Proteomes" id="UP000013966"/>
    </source>
</evidence>
<dbReference type="Proteomes" id="UP000013966">
    <property type="component" value="Chromosome 1"/>
</dbReference>
<dbReference type="EMBL" id="AP013058">
    <property type="protein sequence ID" value="BAN23861.1"/>
    <property type="molecule type" value="Genomic_DNA"/>
</dbReference>
<protein>
    <submittedName>
        <fullName evidence="1">Uncharacterized protein</fullName>
    </submittedName>
</protein>
<accession>R4WXQ1</accession>
<organism evidence="1 2">
    <name type="scientific">Caballeronia insecticola</name>
    <dbReference type="NCBI Taxonomy" id="758793"/>
    <lineage>
        <taxon>Bacteria</taxon>
        <taxon>Pseudomonadati</taxon>
        <taxon>Pseudomonadota</taxon>
        <taxon>Betaproteobacteria</taxon>
        <taxon>Burkholderiales</taxon>
        <taxon>Burkholderiaceae</taxon>
        <taxon>Caballeronia</taxon>
    </lineage>
</organism>
<keyword evidence="2" id="KW-1185">Reference proteome</keyword>
<gene>
    <name evidence="1" type="ORF">BRPE64_ACDS21070</name>
</gene>
<reference evidence="1 2" key="2">
    <citation type="journal article" date="2018" name="Int. J. Syst. Evol. Microbiol.">
        <title>Burkholderia insecticola sp. nov., a gut symbiotic bacterium of the bean bug Riptortus pedestris.</title>
        <authorList>
            <person name="Takeshita K."/>
            <person name="Tamaki H."/>
            <person name="Ohbayashi T."/>
            <person name="Meng X.-Y."/>
            <person name="Sone T."/>
            <person name="Mitani Y."/>
            <person name="Peeters C."/>
            <person name="Kikuchi Y."/>
            <person name="Vandamme P."/>
        </authorList>
    </citation>
    <scope>NUCLEOTIDE SEQUENCE [LARGE SCALE GENOMIC DNA]</scope>
    <source>
        <strain evidence="1">RPE64</strain>
    </source>
</reference>
<dbReference type="HOGENOM" id="CLU_2647536_0_0_4"/>
<name>R4WXQ1_9BURK</name>
<evidence type="ECO:0000313" key="1">
    <source>
        <dbReference type="EMBL" id="BAN23861.1"/>
    </source>
</evidence>